<dbReference type="AlphaFoldDB" id="A0A7X0U726"/>
<gene>
    <name evidence="2" type="ORF">HD593_012124</name>
</gene>
<keyword evidence="1" id="KW-1133">Transmembrane helix</keyword>
<evidence type="ECO:0000313" key="3">
    <source>
        <dbReference type="Proteomes" id="UP000565579"/>
    </source>
</evidence>
<feature type="transmembrane region" description="Helical" evidence="1">
    <location>
        <begin position="33"/>
        <end position="53"/>
    </location>
</feature>
<evidence type="ECO:0000256" key="1">
    <source>
        <dbReference type="SAM" id="Phobius"/>
    </source>
</evidence>
<dbReference type="Proteomes" id="UP000565579">
    <property type="component" value="Unassembled WGS sequence"/>
</dbReference>
<reference evidence="2 3" key="1">
    <citation type="submission" date="2020-08" db="EMBL/GenBank/DDBJ databases">
        <title>Sequencing the genomes of 1000 actinobacteria strains.</title>
        <authorList>
            <person name="Klenk H.-P."/>
        </authorList>
    </citation>
    <scope>NUCLEOTIDE SEQUENCE [LARGE SCALE GENOMIC DNA]</scope>
    <source>
        <strain evidence="2 3">DSM 43768</strain>
    </source>
</reference>
<proteinExistence type="predicted"/>
<keyword evidence="3" id="KW-1185">Reference proteome</keyword>
<accession>A0A7X0U726</accession>
<feature type="transmembrane region" description="Helical" evidence="1">
    <location>
        <begin position="7"/>
        <end position="27"/>
    </location>
</feature>
<dbReference type="EMBL" id="JACHMI010000002">
    <property type="protein sequence ID" value="MBB6557234.1"/>
    <property type="molecule type" value="Genomic_DNA"/>
</dbReference>
<keyword evidence="1" id="KW-0472">Membrane</keyword>
<sequence length="71" mass="7818">MKPTIRVVVCLMALLLMLAMWLTFAYLMKDTGLITWILGLGLVAVLIMGNWITDLAADQPAAREPAQDGEK</sequence>
<organism evidence="2 3">
    <name type="scientific">Nonomuraea rubra</name>
    <dbReference type="NCBI Taxonomy" id="46180"/>
    <lineage>
        <taxon>Bacteria</taxon>
        <taxon>Bacillati</taxon>
        <taxon>Actinomycetota</taxon>
        <taxon>Actinomycetes</taxon>
        <taxon>Streptosporangiales</taxon>
        <taxon>Streptosporangiaceae</taxon>
        <taxon>Nonomuraea</taxon>
    </lineage>
</organism>
<name>A0A7X0U726_9ACTN</name>
<evidence type="ECO:0000313" key="2">
    <source>
        <dbReference type="EMBL" id="MBB6557234.1"/>
    </source>
</evidence>
<protein>
    <submittedName>
        <fullName evidence="2">Uncharacterized protein</fullName>
    </submittedName>
</protein>
<comment type="caution">
    <text evidence="2">The sequence shown here is derived from an EMBL/GenBank/DDBJ whole genome shotgun (WGS) entry which is preliminary data.</text>
</comment>
<dbReference type="RefSeq" id="WP_185112820.1">
    <property type="nucleotide sequence ID" value="NZ_BAAAXY010000038.1"/>
</dbReference>
<keyword evidence="1" id="KW-0812">Transmembrane</keyword>